<evidence type="ECO:0000313" key="1">
    <source>
        <dbReference type="EMBL" id="PTW47960.1"/>
    </source>
</evidence>
<reference evidence="1 2" key="1">
    <citation type="submission" date="2018-04" db="EMBL/GenBank/DDBJ databases">
        <title>Genomic Encyclopedia of Type Strains, Phase III (KMG-III): the genomes of soil and plant-associated and newly described type strains.</title>
        <authorList>
            <person name="Whitman W."/>
        </authorList>
    </citation>
    <scope>NUCLEOTIDE SEQUENCE [LARGE SCALE GENOMIC DNA]</scope>
    <source>
        <strain evidence="1 2">MA-olki</strain>
    </source>
</reference>
<dbReference type="OrthoDB" id="7521939at2"/>
<name>A0A2T5U8Z4_9SPHN</name>
<gene>
    <name evidence="1" type="ORF">C8J25_10249</name>
</gene>
<organism evidence="1 2">
    <name type="scientific">Sphingomonas faeni</name>
    <dbReference type="NCBI Taxonomy" id="185950"/>
    <lineage>
        <taxon>Bacteria</taxon>
        <taxon>Pseudomonadati</taxon>
        <taxon>Pseudomonadota</taxon>
        <taxon>Alphaproteobacteria</taxon>
        <taxon>Sphingomonadales</taxon>
        <taxon>Sphingomonadaceae</taxon>
        <taxon>Sphingomonas</taxon>
    </lineage>
</organism>
<dbReference type="GO" id="GO:0006508">
    <property type="term" value="P:proteolysis"/>
    <property type="evidence" value="ECO:0007669"/>
    <property type="project" value="UniProtKB-KW"/>
</dbReference>
<keyword evidence="1" id="KW-0482">Metalloprotease</keyword>
<dbReference type="AlphaFoldDB" id="A0A2T5U8Z4"/>
<dbReference type="EMBL" id="QAYE01000002">
    <property type="protein sequence ID" value="PTW47960.1"/>
    <property type="molecule type" value="Genomic_DNA"/>
</dbReference>
<dbReference type="Proteomes" id="UP000244013">
    <property type="component" value="Unassembled WGS sequence"/>
</dbReference>
<dbReference type="Gene3D" id="1.10.390.10">
    <property type="entry name" value="Neutral Protease Domain 2"/>
    <property type="match status" value="1"/>
</dbReference>
<accession>A0A2T5U8Z4</accession>
<dbReference type="InterPro" id="IPR027268">
    <property type="entry name" value="Peptidase_M4/M1_CTD_sf"/>
</dbReference>
<keyword evidence="1" id="KW-0378">Hydrolase</keyword>
<dbReference type="RefSeq" id="WP_107952834.1">
    <property type="nucleotide sequence ID" value="NZ_QAYE01000002.1"/>
</dbReference>
<evidence type="ECO:0000313" key="2">
    <source>
        <dbReference type="Proteomes" id="UP000244013"/>
    </source>
</evidence>
<dbReference type="SUPFAM" id="SSF55486">
    <property type="entry name" value="Metalloproteases ('zincins'), catalytic domain"/>
    <property type="match status" value="1"/>
</dbReference>
<keyword evidence="1" id="KW-0645">Protease</keyword>
<sequence>MDLTITDQRGPVAVQTADWIMPDQSPGRRWTTARTVSGPVTVRYRMTVTPFGQGGPPFGVKAAGYGLGGNTGSLLMLPELPGVRQTALRWDLSEMVKGSRGVMAGGLGTITIQGPPDALLDRWLLAGPLTAGQSTYGHDFNAYTVGHPPFDARPMMTWAGQTYRVLSRSFGYLGVPQYLLLIRTLDAPSYATGTASVANGASLITVGSPTFLPGQSESGLRTTIAHEMTHNWVGYFGDSAAPWFVEGLTVYISATLPCETRLRPWSECAEEINRRAAEYYGSEARNWTQSRIDSAPFSRESVRRVPYGRGMMYFANLDHAIRTNSNGRRTLLTALRPLFEKRLKGEPITLVTWKAWLRAERGEHEVALFDRTVLGGEIVRPVSGAFGPHLAMVANTGPNVKDSGLRYAWHPTVGDAPHAAVHE</sequence>
<comment type="caution">
    <text evidence="1">The sequence shown here is derived from an EMBL/GenBank/DDBJ whole genome shotgun (WGS) entry which is preliminary data.</text>
</comment>
<protein>
    <submittedName>
        <fullName evidence="1">Putative metalloprotease with PDZ domain</fullName>
    </submittedName>
</protein>
<proteinExistence type="predicted"/>
<dbReference type="GO" id="GO:0008237">
    <property type="term" value="F:metallopeptidase activity"/>
    <property type="evidence" value="ECO:0007669"/>
    <property type="project" value="UniProtKB-KW"/>
</dbReference>
<dbReference type="GeneID" id="91005087"/>